<dbReference type="EMBL" id="BTFW01000001">
    <property type="protein sequence ID" value="GMM61918.1"/>
    <property type="molecule type" value="Genomic_DNA"/>
</dbReference>
<keyword evidence="13" id="KW-1185">Reference proteome</keyword>
<dbReference type="PANTHER" id="PTHR32309">
    <property type="entry name" value="TYROSINE-PROTEIN KINASE"/>
    <property type="match status" value="1"/>
</dbReference>
<keyword evidence="4" id="KW-0547">Nucleotide-binding</keyword>
<evidence type="ECO:0000256" key="2">
    <source>
        <dbReference type="ARBA" id="ARBA00011903"/>
    </source>
</evidence>
<protein>
    <recommendedName>
        <fullName evidence="2">non-specific protein-tyrosine kinase</fullName>
        <ecNumber evidence="2">2.7.10.2</ecNumber>
    </recommendedName>
</protein>
<evidence type="ECO:0000256" key="5">
    <source>
        <dbReference type="ARBA" id="ARBA00022777"/>
    </source>
</evidence>
<evidence type="ECO:0000256" key="1">
    <source>
        <dbReference type="ARBA" id="ARBA00007316"/>
    </source>
</evidence>
<evidence type="ECO:0000256" key="3">
    <source>
        <dbReference type="ARBA" id="ARBA00022679"/>
    </source>
</evidence>
<gene>
    <name evidence="12" type="ORF">NUTIK01_26950</name>
</gene>
<evidence type="ECO:0000313" key="13">
    <source>
        <dbReference type="Proteomes" id="UP001187221"/>
    </source>
</evidence>
<evidence type="ECO:0000256" key="6">
    <source>
        <dbReference type="ARBA" id="ARBA00022840"/>
    </source>
</evidence>
<dbReference type="Pfam" id="PF13807">
    <property type="entry name" value="GNVR"/>
    <property type="match status" value="1"/>
</dbReference>
<comment type="catalytic activity">
    <reaction evidence="8">
        <text>L-tyrosyl-[protein] + ATP = O-phospho-L-tyrosyl-[protein] + ADP + H(+)</text>
        <dbReference type="Rhea" id="RHEA:10596"/>
        <dbReference type="Rhea" id="RHEA-COMP:10136"/>
        <dbReference type="Rhea" id="RHEA-COMP:20101"/>
        <dbReference type="ChEBI" id="CHEBI:15378"/>
        <dbReference type="ChEBI" id="CHEBI:30616"/>
        <dbReference type="ChEBI" id="CHEBI:46858"/>
        <dbReference type="ChEBI" id="CHEBI:61978"/>
        <dbReference type="ChEBI" id="CHEBI:456216"/>
        <dbReference type="EC" id="2.7.10.2"/>
    </reaction>
</comment>
<evidence type="ECO:0000256" key="9">
    <source>
        <dbReference type="SAM" id="Phobius"/>
    </source>
</evidence>
<evidence type="ECO:0000259" key="10">
    <source>
        <dbReference type="Pfam" id="PF13614"/>
    </source>
</evidence>
<accession>A0ABQ6P9M2</accession>
<dbReference type="PANTHER" id="PTHR32309:SF13">
    <property type="entry name" value="FERRIC ENTEROBACTIN TRANSPORT PROTEIN FEPE"/>
    <property type="match status" value="1"/>
</dbReference>
<dbReference type="InterPro" id="IPR025669">
    <property type="entry name" value="AAA_dom"/>
</dbReference>
<keyword evidence="9" id="KW-0472">Membrane</keyword>
<dbReference type="InterPro" id="IPR050445">
    <property type="entry name" value="Bact_polysacc_biosynth/exp"/>
</dbReference>
<comment type="caution">
    <text evidence="12">The sequence shown here is derived from an EMBL/GenBank/DDBJ whole genome shotgun (WGS) entry which is preliminary data.</text>
</comment>
<proteinExistence type="inferred from homology"/>
<name>A0ABQ6P9M2_9SPHN</name>
<comment type="similarity">
    <text evidence="1">Belongs to the CpsD/CapB family.</text>
</comment>
<dbReference type="SUPFAM" id="SSF52540">
    <property type="entry name" value="P-loop containing nucleoside triphosphate hydrolases"/>
    <property type="match status" value="1"/>
</dbReference>
<dbReference type="Pfam" id="PF13614">
    <property type="entry name" value="AAA_31"/>
    <property type="match status" value="1"/>
</dbReference>
<dbReference type="InterPro" id="IPR027417">
    <property type="entry name" value="P-loop_NTPase"/>
</dbReference>
<feature type="domain" description="AAA" evidence="10">
    <location>
        <begin position="511"/>
        <end position="654"/>
    </location>
</feature>
<keyword evidence="5" id="KW-0418">Kinase</keyword>
<dbReference type="CDD" id="cd05387">
    <property type="entry name" value="BY-kinase"/>
    <property type="match status" value="1"/>
</dbReference>
<dbReference type="InterPro" id="IPR005702">
    <property type="entry name" value="Wzc-like_C"/>
</dbReference>
<evidence type="ECO:0000256" key="7">
    <source>
        <dbReference type="ARBA" id="ARBA00023137"/>
    </source>
</evidence>
<feature type="transmembrane region" description="Helical" evidence="9">
    <location>
        <begin position="30"/>
        <end position="51"/>
    </location>
</feature>
<feature type="domain" description="Tyrosine-protein kinase G-rich" evidence="11">
    <location>
        <begin position="370"/>
        <end position="444"/>
    </location>
</feature>
<dbReference type="RefSeq" id="WP_317975558.1">
    <property type="nucleotide sequence ID" value="NZ_BTFW01000001.1"/>
</dbReference>
<sequence>MEIAIAQQDESTLAEIILRARDVFSRRKKIFFAVSATCFVGIGALVFALPAQYVAISHIRIDPTRDPVASQTGEIKTGLTDEAIQTEVAAFYSLGLAKSVVDDLQLTKDPELAKTSVPLSQDDLRVVVANTLLRNLTVTREQQTYVLDVSYKNHDPVKAAQIANAFSEHYIKGAVGTRTSVASAQAEWYQQQLTKLSKQISEADDAAARFKAANGLTVSSAAAGNYAGTLADQEVPALAGSLADAESTAAAARAQYQAALEQARRHGSGSVQAVLDSPAVTQLKAQRAQIVQMQTTANANYGPLHPTARQSNASLADIDAQIASESHKIISALGSAAVSAQARADSLRGALGQIDHVRKDQAQASVEANALDREADAKRDLYKQLSTDAQTSLQSAQNSMSSATIVDHAIPPQDPASPNRPLFLVLAAMLGIMAGAATIAVQEMLSGSVRSTDDIEKKLGLRLLTAVPSVSDPRPASLIVGKPTSIYAESFRIARTGLFGSRGWPEDSPVIAFTSSLPAEGKTTSSLAFARSLADTGRRTLIIDCDVRRAALPGASGIPAREHGLTEYLRGQAEIEDILIPARDDDPLAMILVNAPYFSATNLFDTERMAKLVEWARANFDQVVLDLPPIVGLADGRYLAALADVVIFVIKWNSTPLSAARSALDALQDIGKPPAGVLVNAVSENSEMLASGYYYLNRYSSYYNDAKA</sequence>
<dbReference type="InterPro" id="IPR032807">
    <property type="entry name" value="GNVR"/>
</dbReference>
<keyword evidence="9" id="KW-0812">Transmembrane</keyword>
<dbReference type="Proteomes" id="UP001187221">
    <property type="component" value="Unassembled WGS sequence"/>
</dbReference>
<keyword evidence="9" id="KW-1133">Transmembrane helix</keyword>
<evidence type="ECO:0000256" key="8">
    <source>
        <dbReference type="ARBA" id="ARBA00051245"/>
    </source>
</evidence>
<keyword evidence="6" id="KW-0067">ATP-binding</keyword>
<keyword evidence="7" id="KW-0829">Tyrosine-protein kinase</keyword>
<evidence type="ECO:0000313" key="12">
    <source>
        <dbReference type="EMBL" id="GMM61918.1"/>
    </source>
</evidence>
<evidence type="ECO:0000256" key="4">
    <source>
        <dbReference type="ARBA" id="ARBA00022741"/>
    </source>
</evidence>
<keyword evidence="3" id="KW-0808">Transferase</keyword>
<reference evidence="12 13" key="1">
    <citation type="submission" date="2023-06" db="EMBL/GenBank/DDBJ databases">
        <title>Draft genome sequence of Novosphingobium sp. strain IK01.</title>
        <authorList>
            <person name="Hatamoto M."/>
            <person name="Ikarashi T."/>
            <person name="Yamaguchi T."/>
        </authorList>
    </citation>
    <scope>NUCLEOTIDE SEQUENCE [LARGE SCALE GENOMIC DNA]</scope>
    <source>
        <strain evidence="12 13">IK01</strain>
    </source>
</reference>
<evidence type="ECO:0000259" key="11">
    <source>
        <dbReference type="Pfam" id="PF13807"/>
    </source>
</evidence>
<dbReference type="EC" id="2.7.10.2" evidence="2"/>
<dbReference type="Gene3D" id="3.40.50.300">
    <property type="entry name" value="P-loop containing nucleotide triphosphate hydrolases"/>
    <property type="match status" value="1"/>
</dbReference>
<organism evidence="12 13">
    <name type="scientific">Novosphingobium pituita</name>
    <dbReference type="NCBI Taxonomy" id="3056842"/>
    <lineage>
        <taxon>Bacteria</taxon>
        <taxon>Pseudomonadati</taxon>
        <taxon>Pseudomonadota</taxon>
        <taxon>Alphaproteobacteria</taxon>
        <taxon>Sphingomonadales</taxon>
        <taxon>Sphingomonadaceae</taxon>
        <taxon>Novosphingobium</taxon>
    </lineage>
</organism>